<accession>A0A7S3PAD3</accession>
<proteinExistence type="predicted"/>
<organism evidence="2">
    <name type="scientific">Aplanochytrium stocchinoi</name>
    <dbReference type="NCBI Taxonomy" id="215587"/>
    <lineage>
        <taxon>Eukaryota</taxon>
        <taxon>Sar</taxon>
        <taxon>Stramenopiles</taxon>
        <taxon>Bigyra</taxon>
        <taxon>Labyrinthulomycetes</taxon>
        <taxon>Thraustochytrida</taxon>
        <taxon>Thraustochytriidae</taxon>
        <taxon>Aplanochytrium</taxon>
    </lineage>
</organism>
<reference evidence="2" key="1">
    <citation type="submission" date="2021-01" db="EMBL/GenBank/DDBJ databases">
        <authorList>
            <person name="Corre E."/>
            <person name="Pelletier E."/>
            <person name="Niang G."/>
            <person name="Scheremetjew M."/>
            <person name="Finn R."/>
            <person name="Kale V."/>
            <person name="Holt S."/>
            <person name="Cochrane G."/>
            <person name="Meng A."/>
            <person name="Brown T."/>
            <person name="Cohen L."/>
        </authorList>
    </citation>
    <scope>NUCLEOTIDE SEQUENCE</scope>
    <source>
        <strain evidence="2">GSBS06</strain>
    </source>
</reference>
<feature type="region of interest" description="Disordered" evidence="1">
    <location>
        <begin position="1"/>
        <end position="44"/>
    </location>
</feature>
<sequence length="359" mass="40772">MGKRKRSRPERLINSSYLQDTIHTLNGKNVKPKKRTSTGPDRLINSSYLQDTIHTINGKPIKPKKRNSTGSTTSAKSKSPARNVVAKERKKRKRTCSHTSTISKSPGRKKRKHSSGIASNTSTNRSPTKNKSQQAKFPKKEMTSPTPKRNRKVSPQPGKSQLGKNKKKSESSPRNPNEKSAKSKTLKSSPGAGGKKNKRFRVKKYEVVENSGIKCKQCNHHWMTQGCKAKLCRRCCKKRERGFCKFHLQLEKTEFEDLKYRVLKNLESYGNEKFQQKPVTKSCGLEETLKHYGETATIFCFMDFAELSKFSKEALNPNSRRNRNLALNICKNQAGGKTEREKKRTQRLSTVLSTLLAET</sequence>
<evidence type="ECO:0000313" key="2">
    <source>
        <dbReference type="EMBL" id="CAE0431098.1"/>
    </source>
</evidence>
<feature type="compositionally biased region" description="Polar residues" evidence="1">
    <location>
        <begin position="13"/>
        <end position="27"/>
    </location>
</feature>
<feature type="compositionally biased region" description="Basic and acidic residues" evidence="1">
    <location>
        <begin position="168"/>
        <end position="181"/>
    </location>
</feature>
<evidence type="ECO:0000256" key="1">
    <source>
        <dbReference type="SAM" id="MobiDB-lite"/>
    </source>
</evidence>
<feature type="region of interest" description="Disordered" evidence="1">
    <location>
        <begin position="56"/>
        <end position="199"/>
    </location>
</feature>
<protein>
    <submittedName>
        <fullName evidence="2">Uncharacterized protein</fullName>
    </submittedName>
</protein>
<feature type="compositionally biased region" description="Low complexity" evidence="1">
    <location>
        <begin position="68"/>
        <end position="78"/>
    </location>
</feature>
<gene>
    <name evidence="2" type="ORF">ASTO00021_LOCUS1445</name>
</gene>
<dbReference type="EMBL" id="HBIN01002233">
    <property type="protein sequence ID" value="CAE0431098.1"/>
    <property type="molecule type" value="Transcribed_RNA"/>
</dbReference>
<dbReference type="AlphaFoldDB" id="A0A7S3PAD3"/>
<name>A0A7S3PAD3_9STRA</name>
<feature type="compositionally biased region" description="Polar residues" evidence="1">
    <location>
        <begin position="116"/>
        <end position="135"/>
    </location>
</feature>